<dbReference type="RefSeq" id="XP_047782294.1">
    <property type="nucleotide sequence ID" value="XM_047927086.1"/>
</dbReference>
<gene>
    <name evidence="1" type="ORF">C8Q71DRAFT_854690</name>
</gene>
<dbReference type="EMBL" id="JADCUA010000004">
    <property type="protein sequence ID" value="KAH9840828.1"/>
    <property type="molecule type" value="Genomic_DNA"/>
</dbReference>
<proteinExistence type="predicted"/>
<name>A0ABQ8KQE7_9APHY</name>
<evidence type="ECO:0000313" key="2">
    <source>
        <dbReference type="Proteomes" id="UP000814176"/>
    </source>
</evidence>
<dbReference type="Proteomes" id="UP000814176">
    <property type="component" value="Unassembled WGS sequence"/>
</dbReference>
<keyword evidence="2" id="KW-1185">Reference proteome</keyword>
<accession>A0ABQ8KQE7</accession>
<evidence type="ECO:0000313" key="1">
    <source>
        <dbReference type="EMBL" id="KAH9840828.1"/>
    </source>
</evidence>
<protein>
    <submittedName>
        <fullName evidence="1">Sorbitol dehydrogenase</fullName>
    </submittedName>
</protein>
<dbReference type="GeneID" id="72007818"/>
<reference evidence="1 2" key="1">
    <citation type="journal article" date="2021" name="Environ. Microbiol.">
        <title>Gene family expansions and transcriptome signatures uncover fungal adaptations to wood decay.</title>
        <authorList>
            <person name="Hage H."/>
            <person name="Miyauchi S."/>
            <person name="Viragh M."/>
            <person name="Drula E."/>
            <person name="Min B."/>
            <person name="Chaduli D."/>
            <person name="Navarro D."/>
            <person name="Favel A."/>
            <person name="Norest M."/>
            <person name="Lesage-Meessen L."/>
            <person name="Balint B."/>
            <person name="Merenyi Z."/>
            <person name="de Eugenio L."/>
            <person name="Morin E."/>
            <person name="Martinez A.T."/>
            <person name="Baldrian P."/>
            <person name="Stursova M."/>
            <person name="Martinez M.J."/>
            <person name="Novotny C."/>
            <person name="Magnuson J.K."/>
            <person name="Spatafora J.W."/>
            <person name="Maurice S."/>
            <person name="Pangilinan J."/>
            <person name="Andreopoulos W."/>
            <person name="LaButti K."/>
            <person name="Hundley H."/>
            <person name="Na H."/>
            <person name="Kuo A."/>
            <person name="Barry K."/>
            <person name="Lipzen A."/>
            <person name="Henrissat B."/>
            <person name="Riley R."/>
            <person name="Ahrendt S."/>
            <person name="Nagy L.G."/>
            <person name="Grigoriev I.V."/>
            <person name="Martin F."/>
            <person name="Rosso M.N."/>
        </authorList>
    </citation>
    <scope>NUCLEOTIDE SEQUENCE [LARGE SCALE GENOMIC DNA]</scope>
    <source>
        <strain evidence="1 2">CIRM-BRFM 1785</strain>
    </source>
</reference>
<comment type="caution">
    <text evidence="1">The sequence shown here is derived from an EMBL/GenBank/DDBJ whole genome shotgun (WGS) entry which is preliminary data.</text>
</comment>
<organism evidence="1 2">
    <name type="scientific">Rhodofomes roseus</name>
    <dbReference type="NCBI Taxonomy" id="34475"/>
    <lineage>
        <taxon>Eukaryota</taxon>
        <taxon>Fungi</taxon>
        <taxon>Dikarya</taxon>
        <taxon>Basidiomycota</taxon>
        <taxon>Agaricomycotina</taxon>
        <taxon>Agaricomycetes</taxon>
        <taxon>Polyporales</taxon>
        <taxon>Rhodofomes</taxon>
    </lineage>
</organism>
<sequence>MFDCAGMQASFDAALDAVRTQGNVVEVAVWEKSCASDERGCPGRSVSCCAVALEWMAESLARTVVASQAYDRRQAGLLKIALEDFVEEGIKALIADSEKDTQIKIIVHP</sequence>